<dbReference type="Pfam" id="PF23241">
    <property type="entry name" value="HAT_PRP39_C"/>
    <property type="match status" value="1"/>
</dbReference>
<keyword evidence="4" id="KW-0677">Repeat</keyword>
<evidence type="ECO:0000256" key="3">
    <source>
        <dbReference type="ARBA" id="ARBA00022664"/>
    </source>
</evidence>
<reference evidence="12" key="1">
    <citation type="submission" date="2025-08" db="UniProtKB">
        <authorList>
            <consortium name="Ensembl"/>
        </authorList>
    </citation>
    <scope>IDENTIFICATION</scope>
</reference>
<feature type="region of interest" description="Disordered" evidence="11">
    <location>
        <begin position="1"/>
        <end position="22"/>
    </location>
</feature>
<dbReference type="GO" id="GO:0000395">
    <property type="term" value="P:mRNA 5'-splice site recognition"/>
    <property type="evidence" value="ECO:0007669"/>
    <property type="project" value="TreeGrafter"/>
</dbReference>
<evidence type="ECO:0000256" key="7">
    <source>
        <dbReference type="ARBA" id="ARBA00038019"/>
    </source>
</evidence>
<dbReference type="InterPro" id="IPR059164">
    <property type="entry name" value="HAT_PRP39_C"/>
</dbReference>
<feature type="region of interest" description="Disordered" evidence="11">
    <location>
        <begin position="225"/>
        <end position="247"/>
    </location>
</feature>
<dbReference type="InterPro" id="IPR003107">
    <property type="entry name" value="HAT"/>
</dbReference>
<dbReference type="PANTHER" id="PTHR17204">
    <property type="entry name" value="PRE-MRNA PROCESSING PROTEIN PRP39-RELATED"/>
    <property type="match status" value="1"/>
</dbReference>
<dbReference type="PANTHER" id="PTHR17204:SF21">
    <property type="entry name" value="PRE-MRNA-PROCESSING FACTOR 39"/>
    <property type="match status" value="1"/>
</dbReference>
<dbReference type="Gene3D" id="1.25.40.10">
    <property type="entry name" value="Tetratricopeptide repeat domain"/>
    <property type="match status" value="2"/>
</dbReference>
<feature type="region of interest" description="Disordered" evidence="11">
    <location>
        <begin position="547"/>
        <end position="575"/>
    </location>
</feature>
<keyword evidence="6" id="KW-0539">Nucleus</keyword>
<keyword evidence="13" id="KW-1185">Reference proteome</keyword>
<dbReference type="Proteomes" id="UP000261620">
    <property type="component" value="Unplaced"/>
</dbReference>
<keyword evidence="10" id="KW-0175">Coiled coil</keyword>
<evidence type="ECO:0000313" key="12">
    <source>
        <dbReference type="Ensembl" id="ENSMMOP00000006490.1"/>
    </source>
</evidence>
<dbReference type="Ensembl" id="ENSMMOT00000006609.1">
    <property type="protein sequence ID" value="ENSMMOP00000006490.1"/>
    <property type="gene ID" value="ENSMMOG00000005078.1"/>
</dbReference>
<dbReference type="Pfam" id="PF23240">
    <property type="entry name" value="HAT_PRP39_N"/>
    <property type="match status" value="1"/>
</dbReference>
<evidence type="ECO:0000256" key="6">
    <source>
        <dbReference type="ARBA" id="ARBA00023242"/>
    </source>
</evidence>
<evidence type="ECO:0000256" key="10">
    <source>
        <dbReference type="SAM" id="Coils"/>
    </source>
</evidence>
<keyword evidence="5" id="KW-0508">mRNA splicing</keyword>
<evidence type="ECO:0000313" key="13">
    <source>
        <dbReference type="Proteomes" id="UP000261620"/>
    </source>
</evidence>
<evidence type="ECO:0000256" key="1">
    <source>
        <dbReference type="ARBA" id="ARBA00003777"/>
    </source>
</evidence>
<dbReference type="SUPFAM" id="SSF48452">
    <property type="entry name" value="TPR-like"/>
    <property type="match status" value="2"/>
</dbReference>
<dbReference type="STRING" id="94237.ENSMMOP00000006490"/>
<dbReference type="AlphaFoldDB" id="A0A3Q4APX4"/>
<name>A0A3Q4APX4_MOLML</name>
<dbReference type="GO" id="GO:0030627">
    <property type="term" value="F:pre-mRNA 5'-splice site binding"/>
    <property type="evidence" value="ECO:0007669"/>
    <property type="project" value="TreeGrafter"/>
</dbReference>
<feature type="compositionally biased region" description="Basic and acidic residues" evidence="11">
    <location>
        <begin position="566"/>
        <end position="575"/>
    </location>
</feature>
<reference evidence="12" key="2">
    <citation type="submission" date="2025-09" db="UniProtKB">
        <authorList>
            <consortium name="Ensembl"/>
        </authorList>
    </citation>
    <scope>IDENTIFICATION</scope>
</reference>
<evidence type="ECO:0000256" key="5">
    <source>
        <dbReference type="ARBA" id="ARBA00023187"/>
    </source>
</evidence>
<evidence type="ECO:0000256" key="11">
    <source>
        <dbReference type="SAM" id="MobiDB-lite"/>
    </source>
</evidence>
<keyword evidence="3" id="KW-0507">mRNA processing</keyword>
<evidence type="ECO:0000256" key="4">
    <source>
        <dbReference type="ARBA" id="ARBA00022737"/>
    </source>
</evidence>
<accession>A0A3Q4APX4</accession>
<proteinExistence type="inferred from homology"/>
<evidence type="ECO:0000256" key="2">
    <source>
        <dbReference type="ARBA" id="ARBA00004123"/>
    </source>
</evidence>
<comment type="similarity">
    <text evidence="7">Belongs to the PRP39 family.</text>
</comment>
<protein>
    <recommendedName>
        <fullName evidence="8">Pre-mRNA-processing factor 39</fullName>
    </recommendedName>
    <alternativeName>
        <fullName evidence="9">PRP39 homolog</fullName>
    </alternativeName>
</protein>
<organism evidence="12 13">
    <name type="scientific">Mola mola</name>
    <name type="common">Ocean sunfish</name>
    <name type="synonym">Tetraodon mola</name>
    <dbReference type="NCBI Taxonomy" id="94237"/>
    <lineage>
        <taxon>Eukaryota</taxon>
        <taxon>Metazoa</taxon>
        <taxon>Chordata</taxon>
        <taxon>Craniata</taxon>
        <taxon>Vertebrata</taxon>
        <taxon>Euteleostomi</taxon>
        <taxon>Actinopterygii</taxon>
        <taxon>Neopterygii</taxon>
        <taxon>Teleostei</taxon>
        <taxon>Neoteleostei</taxon>
        <taxon>Acanthomorphata</taxon>
        <taxon>Eupercaria</taxon>
        <taxon>Tetraodontiformes</taxon>
        <taxon>Molidae</taxon>
        <taxon>Mola</taxon>
    </lineage>
</organism>
<comment type="function">
    <text evidence="1">Involved in pre-mRNA splicing.</text>
</comment>
<dbReference type="GO" id="GO:0005685">
    <property type="term" value="C:U1 snRNP"/>
    <property type="evidence" value="ECO:0007669"/>
    <property type="project" value="TreeGrafter"/>
</dbReference>
<evidence type="ECO:0000256" key="8">
    <source>
        <dbReference type="ARBA" id="ARBA00067962"/>
    </source>
</evidence>
<feature type="compositionally biased region" description="Basic and acidic residues" evidence="11">
    <location>
        <begin position="547"/>
        <end position="559"/>
    </location>
</feature>
<dbReference type="GO" id="GO:0000243">
    <property type="term" value="C:commitment complex"/>
    <property type="evidence" value="ECO:0007669"/>
    <property type="project" value="TreeGrafter"/>
</dbReference>
<feature type="compositionally biased region" description="Basic and acidic residues" evidence="11">
    <location>
        <begin position="1"/>
        <end position="11"/>
    </location>
</feature>
<dbReference type="GO" id="GO:0071004">
    <property type="term" value="C:U2-type prespliceosome"/>
    <property type="evidence" value="ECO:0007669"/>
    <property type="project" value="TreeGrafter"/>
</dbReference>
<dbReference type="SMART" id="SM00386">
    <property type="entry name" value="HAT"/>
    <property type="match status" value="7"/>
</dbReference>
<evidence type="ECO:0000256" key="9">
    <source>
        <dbReference type="ARBA" id="ARBA00080852"/>
    </source>
</evidence>
<comment type="subcellular location">
    <subcellularLocation>
        <location evidence="2">Nucleus</location>
    </subcellularLocation>
</comment>
<dbReference type="FunFam" id="1.25.40.10:FF:000063">
    <property type="entry name" value="Pre-mRNA processing factor 39"/>
    <property type="match status" value="1"/>
</dbReference>
<dbReference type="InterPro" id="IPR011990">
    <property type="entry name" value="TPR-like_helical_dom_sf"/>
</dbReference>
<dbReference type="OMA" id="IISWANL"/>
<feature type="coiled-coil region" evidence="10">
    <location>
        <begin position="379"/>
        <end position="440"/>
    </location>
</feature>
<sequence length="614" mass="71205">MELEEPSKETEEPAVPPEPELPSEFEKLYKGCEDNPEDFNGWVYLLQYVEQENVLSAVRKTFDVFFLRYPYCYGYWKKYADIEKKHGNIQVAEEVYRRGLQAIPLSVDLWLHYLTFFKENSDHSDPETEGRIRAAYEHAVLAAGTDFRSDRLWESFINWETEQQKLANVTTIYDRILGIPTQLYSQHFQRFKEHVQSNHPKHFLSEEEFVRLRIELSKSSLAGMVSEDSETPVVQEELPPGTEDLSDPAKRVTEIENMRHKVIETRQELFNHNEHEVSKRWAFEEGIKRPYFHVKALEKTQLNNWKEYLDFEIENGTPERVVVLFERCLIACALYEEFWTKYAKYLEGYSTDGVRHIYKKACTTHLPKKPAIHLLWAAFEEQQGNVEEARSILQSLEAAIPGLAMVRLRRVSLERRHGILDEAEALLREAMDSAKSATETSFYAVKLARQHMKVQQNLSKAKTVLLEAIEKDQTNPKLYLNLLELVYSGDVAQNEADILACFNQALMSPLPVESRLLFCQRKVEFLEDFGSDINVLVAAYEEQQKLQKESEPAKRKAENGYDSGEPDAKRQRVDDTSAVATNAMADAQVNNSAYNYNWYQVGFSEQLMSQKCLL</sequence>
<dbReference type="FunFam" id="1.25.40.10:FF:000091">
    <property type="entry name" value="Pre-mRNA-processing factor 39"/>
    <property type="match status" value="1"/>
</dbReference>